<protein>
    <submittedName>
        <fullName evidence="3">CIA30 family protein</fullName>
    </submittedName>
</protein>
<gene>
    <name evidence="3" type="ORF">JIN87_05310</name>
</gene>
<feature type="domain" description="NADH:ubiquinone oxidoreductase intermediate-associated protein 30" evidence="2">
    <location>
        <begin position="29"/>
        <end position="179"/>
    </location>
</feature>
<reference evidence="3" key="1">
    <citation type="submission" date="2021-01" db="EMBL/GenBank/DDBJ databases">
        <title>Modified the classification status of verrucomicrobia.</title>
        <authorList>
            <person name="Feng X."/>
        </authorList>
    </citation>
    <scope>NUCLEOTIDE SEQUENCE</scope>
    <source>
        <strain evidence="3">KCTC 13126</strain>
    </source>
</reference>
<accession>A0A934VPX1</accession>
<evidence type="ECO:0000313" key="3">
    <source>
        <dbReference type="EMBL" id="MBK1876275.1"/>
    </source>
</evidence>
<dbReference type="EMBL" id="JAENIL010000007">
    <property type="protein sequence ID" value="MBK1876275.1"/>
    <property type="molecule type" value="Genomic_DNA"/>
</dbReference>
<dbReference type="Proteomes" id="UP000617628">
    <property type="component" value="Unassembled WGS sequence"/>
</dbReference>
<dbReference type="RefSeq" id="WP_200354489.1">
    <property type="nucleotide sequence ID" value="NZ_JAENIL010000007.1"/>
</dbReference>
<dbReference type="AlphaFoldDB" id="A0A934VPX1"/>
<dbReference type="InterPro" id="IPR013857">
    <property type="entry name" value="NADH-UbQ_OxRdtase-assoc_prot30"/>
</dbReference>
<dbReference type="PANTHER" id="PTHR13194:SF19">
    <property type="entry name" value="NAD(P)-BINDING ROSSMANN-FOLD SUPERFAMILY PROTEIN"/>
    <property type="match status" value="1"/>
</dbReference>
<organism evidence="3 4">
    <name type="scientific">Pelagicoccus mobilis</name>
    <dbReference type="NCBI Taxonomy" id="415221"/>
    <lineage>
        <taxon>Bacteria</taxon>
        <taxon>Pseudomonadati</taxon>
        <taxon>Verrucomicrobiota</taxon>
        <taxon>Opitutia</taxon>
        <taxon>Puniceicoccales</taxon>
        <taxon>Pelagicoccaceae</taxon>
        <taxon>Pelagicoccus</taxon>
    </lineage>
</organism>
<evidence type="ECO:0000256" key="1">
    <source>
        <dbReference type="ARBA" id="ARBA00007884"/>
    </source>
</evidence>
<comment type="caution">
    <text evidence="3">The sequence shown here is derived from an EMBL/GenBank/DDBJ whole genome shotgun (WGS) entry which is preliminary data.</text>
</comment>
<keyword evidence="4" id="KW-1185">Reference proteome</keyword>
<dbReference type="InterPro" id="IPR039131">
    <property type="entry name" value="NDUFAF1"/>
</dbReference>
<evidence type="ECO:0000259" key="2">
    <source>
        <dbReference type="Pfam" id="PF08547"/>
    </source>
</evidence>
<dbReference type="Pfam" id="PF08547">
    <property type="entry name" value="CIA30"/>
    <property type="match status" value="1"/>
</dbReference>
<dbReference type="SUPFAM" id="SSF49785">
    <property type="entry name" value="Galactose-binding domain-like"/>
    <property type="match status" value="1"/>
</dbReference>
<proteinExistence type="inferred from homology"/>
<comment type="similarity">
    <text evidence="1">Belongs to the CIA30 family.</text>
</comment>
<dbReference type="InterPro" id="IPR008979">
    <property type="entry name" value="Galactose-bd-like_sf"/>
</dbReference>
<name>A0A934VPX1_9BACT</name>
<sequence length="293" mass="31814">MTSLCFSLFSSLSLADSQEISGVSELVLDFSDPSVLRDWGVVNDSVMGGVSRSSVRRTDEGNLRFSGILSLENNGGFASARSRARLLGFEGASGVTLSVRGDGRTYYLDLRSRSQSMAGSYRAAFETVEGAWTKVYLPFDGFVRQSFGRRLPGSVDPGRIDSIGFTLSDKQPGAFQLEVASVERVFSEGESGSQGFEAAPIEPTTSRELIEFAISRGVPLFNEGNHRACADIYEMACRALTAMPELSERGMEIVGTALRRIESESAFESAWTLRYALDEVMELLPEPTSGSDV</sequence>
<dbReference type="PANTHER" id="PTHR13194">
    <property type="entry name" value="COMPLEX I INTERMEDIATE-ASSOCIATED PROTEIN 30"/>
    <property type="match status" value="1"/>
</dbReference>
<evidence type="ECO:0000313" key="4">
    <source>
        <dbReference type="Proteomes" id="UP000617628"/>
    </source>
</evidence>